<accession>A0A2N5C4C1</accession>
<evidence type="ECO:0000259" key="2">
    <source>
        <dbReference type="Pfam" id="PF13579"/>
    </source>
</evidence>
<dbReference type="Pfam" id="PF00534">
    <property type="entry name" value="Glycos_transf_1"/>
    <property type="match status" value="1"/>
</dbReference>
<dbReference type="Pfam" id="PF13579">
    <property type="entry name" value="Glyco_trans_4_4"/>
    <property type="match status" value="1"/>
</dbReference>
<evidence type="ECO:0000313" key="3">
    <source>
        <dbReference type="EMBL" id="PLP97064.1"/>
    </source>
</evidence>
<feature type="domain" description="Glycosyltransferase subfamily 4-like N-terminal" evidence="2">
    <location>
        <begin position="15"/>
        <end position="165"/>
    </location>
</feature>
<keyword evidence="3" id="KW-0808">Transferase</keyword>
<dbReference type="OrthoDB" id="433681at2"/>
<feature type="domain" description="Glycosyl transferase family 1" evidence="1">
    <location>
        <begin position="202"/>
        <end position="358"/>
    </location>
</feature>
<comment type="caution">
    <text evidence="3">The sequence shown here is derived from an EMBL/GenBank/DDBJ whole genome shotgun (WGS) entry which is preliminary data.</text>
</comment>
<dbReference type="AlphaFoldDB" id="A0A2N5C4C1"/>
<sequence>MKLLHVIPSMDPAGGGPSEGVRQLNGPLAAFGVRADVCCCDVPDAPFLRNTPYRVFAHGPSTLRYGLNLRMLSWLRQHAEDYDAVIVEGIWQFHSVATWLALRGKPVPYFVYTHGMLDPWFKRRYPLKHLKKMAYWLLGDYWVLRHARAVLFTCAEEMRLARQSFRLYRCREEVSSYGTATPPAARDELAERFLSRFPALRGKRLLLFIGRVHEKKGCDVLMEAFAEVCDRDPSLHLVLAGPCDDAMRASLGKLAAAIGIADRVTWTGMLAGDDKWGSFHAAEAFCLASHQENFGVAVAESLGCGVPVLISNKVNIWREIVEDGAGFAGDDTPSAMADVLDRWLSLDDASRAQMRVAAQACFDRRFQSRAVAERLVRLISAETGLPTVDAPHLSTP</sequence>
<dbReference type="InterPro" id="IPR001296">
    <property type="entry name" value="Glyco_trans_1"/>
</dbReference>
<name>A0A2N5C4C1_9BURK</name>
<evidence type="ECO:0000313" key="4">
    <source>
        <dbReference type="Proteomes" id="UP000234341"/>
    </source>
</evidence>
<dbReference type="PANTHER" id="PTHR12526">
    <property type="entry name" value="GLYCOSYLTRANSFERASE"/>
    <property type="match status" value="1"/>
</dbReference>
<evidence type="ECO:0000259" key="1">
    <source>
        <dbReference type="Pfam" id="PF00534"/>
    </source>
</evidence>
<dbReference type="SUPFAM" id="SSF53756">
    <property type="entry name" value="UDP-Glycosyltransferase/glycogen phosphorylase"/>
    <property type="match status" value="1"/>
</dbReference>
<gene>
    <name evidence="3" type="ORF">CYJ10_28670</name>
</gene>
<dbReference type="InterPro" id="IPR028098">
    <property type="entry name" value="Glyco_trans_4-like_N"/>
</dbReference>
<dbReference type="RefSeq" id="WP_101684826.1">
    <property type="nucleotide sequence ID" value="NZ_PJRP01000020.1"/>
</dbReference>
<organism evidence="3 4">
    <name type="scientific">Cupriavidus pauculus</name>
    <dbReference type="NCBI Taxonomy" id="82633"/>
    <lineage>
        <taxon>Bacteria</taxon>
        <taxon>Pseudomonadati</taxon>
        <taxon>Pseudomonadota</taxon>
        <taxon>Betaproteobacteria</taxon>
        <taxon>Burkholderiales</taxon>
        <taxon>Burkholderiaceae</taxon>
        <taxon>Cupriavidus</taxon>
    </lineage>
</organism>
<proteinExistence type="predicted"/>
<dbReference type="EMBL" id="PJRP01000020">
    <property type="protein sequence ID" value="PLP97064.1"/>
    <property type="molecule type" value="Genomic_DNA"/>
</dbReference>
<dbReference type="Gene3D" id="3.40.50.2000">
    <property type="entry name" value="Glycogen Phosphorylase B"/>
    <property type="match status" value="2"/>
</dbReference>
<reference evidence="3 4" key="1">
    <citation type="submission" date="2017-12" db="EMBL/GenBank/DDBJ databases">
        <title>Genome sequence of the active heterotrophic nitrifier-denitrifier, Cupriavidus pauculus UM1.</title>
        <authorList>
            <person name="Putonti C."/>
            <person name="Castignetti D."/>
        </authorList>
    </citation>
    <scope>NUCLEOTIDE SEQUENCE [LARGE SCALE GENOMIC DNA]</scope>
    <source>
        <strain evidence="3 4">UM1</strain>
    </source>
</reference>
<dbReference type="GO" id="GO:0016757">
    <property type="term" value="F:glycosyltransferase activity"/>
    <property type="evidence" value="ECO:0007669"/>
    <property type="project" value="InterPro"/>
</dbReference>
<dbReference type="Proteomes" id="UP000234341">
    <property type="component" value="Unassembled WGS sequence"/>
</dbReference>
<protein>
    <submittedName>
        <fullName evidence="3">Transferase</fullName>
    </submittedName>
</protein>